<feature type="binding site" evidence="3">
    <location>
        <position position="26"/>
    </location>
    <ligand>
        <name>substrate</name>
    </ligand>
</feature>
<name>A0A495PKK3_9FLAO</name>
<reference evidence="6 7" key="1">
    <citation type="submission" date="2018-10" db="EMBL/GenBank/DDBJ databases">
        <title>Genomic Encyclopedia of Archaeal and Bacterial Type Strains, Phase II (KMG-II): from individual species to whole genera.</title>
        <authorList>
            <person name="Goeker M."/>
        </authorList>
    </citation>
    <scope>NUCLEOTIDE SEQUENCE [LARGE SCALE GENOMIC DNA]</scope>
    <source>
        <strain evidence="6 7">DSM 19839</strain>
    </source>
</reference>
<comment type="cofactor">
    <cofactor evidence="4">
        <name>Mg(2+)</name>
        <dbReference type="ChEBI" id="CHEBI:18420"/>
    </cofactor>
    <text evidence="4">Binds 2 magnesium ions per subunit.</text>
</comment>
<evidence type="ECO:0000256" key="2">
    <source>
        <dbReference type="PIRSR" id="PIRSR610972-1"/>
    </source>
</evidence>
<feature type="binding site" evidence="4">
    <location>
        <position position="170"/>
    </location>
    <ligand>
        <name>Mg(2+)</name>
        <dbReference type="ChEBI" id="CHEBI:18420"/>
    </ligand>
</feature>
<dbReference type="EMBL" id="RBLG01000003">
    <property type="protein sequence ID" value="RKS50707.1"/>
    <property type="molecule type" value="Genomic_DNA"/>
</dbReference>
<dbReference type="GO" id="GO:0008801">
    <property type="term" value="F:beta-phosphoglucomutase activity"/>
    <property type="evidence" value="ECO:0007669"/>
    <property type="project" value="InterPro"/>
</dbReference>
<feature type="binding site" evidence="4">
    <location>
        <position position="171"/>
    </location>
    <ligand>
        <name>Mg(2+)</name>
        <dbReference type="ChEBI" id="CHEBI:18420"/>
    </ligand>
</feature>
<protein>
    <submittedName>
        <fullName evidence="6">Beta-phosphoglucomutase</fullName>
    </submittedName>
</protein>
<dbReference type="CDD" id="cd02598">
    <property type="entry name" value="HAD_BPGM"/>
    <property type="match status" value="1"/>
</dbReference>
<feature type="active site" description="Proton donor/acceptor" evidence="2">
    <location>
        <position position="12"/>
    </location>
</feature>
<dbReference type="Gene3D" id="3.40.50.1000">
    <property type="entry name" value="HAD superfamily/HAD-like"/>
    <property type="match status" value="1"/>
</dbReference>
<feature type="binding site" evidence="3">
    <location>
        <begin position="45"/>
        <end position="50"/>
    </location>
    <ligand>
        <name>substrate</name>
    </ligand>
</feature>
<dbReference type="GO" id="GO:0000287">
    <property type="term" value="F:magnesium ion binding"/>
    <property type="evidence" value="ECO:0007669"/>
    <property type="project" value="InterPro"/>
</dbReference>
<keyword evidence="4" id="KW-0460">Magnesium</keyword>
<feature type="binding site" evidence="3">
    <location>
        <begin position="10"/>
        <end position="12"/>
    </location>
    <ligand>
        <name>substrate</name>
    </ligand>
</feature>
<evidence type="ECO:0000313" key="7">
    <source>
        <dbReference type="Proteomes" id="UP000276282"/>
    </source>
</evidence>
<feature type="binding site" evidence="3">
    <location>
        <position position="146"/>
    </location>
    <ligand>
        <name>substrate</name>
    </ligand>
</feature>
<dbReference type="NCBIfam" id="TIGR01990">
    <property type="entry name" value="bPGM"/>
    <property type="match status" value="1"/>
</dbReference>
<evidence type="ECO:0000313" key="6">
    <source>
        <dbReference type="EMBL" id="RKS50707.1"/>
    </source>
</evidence>
<dbReference type="InterPro" id="IPR006439">
    <property type="entry name" value="HAD-SF_hydro_IA"/>
</dbReference>
<dbReference type="SFLD" id="SFLDS00003">
    <property type="entry name" value="Haloacid_Dehalogenase"/>
    <property type="match status" value="1"/>
</dbReference>
<feature type="active site" description="Proton donor/acceptor" evidence="2">
    <location>
        <position position="10"/>
    </location>
</feature>
<dbReference type="InterPro" id="IPR023214">
    <property type="entry name" value="HAD_sf"/>
</dbReference>
<dbReference type="RefSeq" id="WP_121346298.1">
    <property type="nucleotide sequence ID" value="NZ_RBLG01000003.1"/>
</dbReference>
<dbReference type="InterPro" id="IPR010976">
    <property type="entry name" value="B-phosphoglucomutase_hydrolase"/>
</dbReference>
<evidence type="ECO:0000256" key="1">
    <source>
        <dbReference type="ARBA" id="ARBA00006171"/>
    </source>
</evidence>
<dbReference type="SUPFAM" id="SSF56784">
    <property type="entry name" value="HAD-like"/>
    <property type="match status" value="1"/>
</dbReference>
<feature type="binding site" evidence="3">
    <location>
        <position position="53"/>
    </location>
    <ligand>
        <name>substrate</name>
    </ligand>
</feature>
<feature type="binding site" evidence="3">
    <location>
        <position position="77"/>
    </location>
    <ligand>
        <name>substrate</name>
    </ligand>
</feature>
<dbReference type="PANTHER" id="PTHR18901:SF38">
    <property type="entry name" value="PSEUDOURIDINE-5'-PHOSPHATASE"/>
    <property type="match status" value="1"/>
</dbReference>
<evidence type="ECO:0000256" key="3">
    <source>
        <dbReference type="PIRSR" id="PIRSR610972-2"/>
    </source>
</evidence>
<proteinExistence type="inferred from homology"/>
<dbReference type="GO" id="GO:0005975">
    <property type="term" value="P:carbohydrate metabolic process"/>
    <property type="evidence" value="ECO:0007669"/>
    <property type="project" value="InterPro"/>
</dbReference>
<dbReference type="InterPro" id="IPR010972">
    <property type="entry name" value="Beta-PGM"/>
</dbReference>
<dbReference type="InterPro" id="IPR036412">
    <property type="entry name" value="HAD-like_sf"/>
</dbReference>
<comment type="caution">
    <text evidence="6">The sequence shown here is derived from an EMBL/GenBank/DDBJ whole genome shotgun (WGS) entry which is preliminary data.</text>
</comment>
<dbReference type="SFLD" id="SFLDG01135">
    <property type="entry name" value="C1.5.6:_HAD__Beta-PGM__Phospha"/>
    <property type="match status" value="1"/>
</dbReference>
<feature type="binding site" evidence="4">
    <location>
        <position position="10"/>
    </location>
    <ligand>
        <name>Mg(2+)</name>
        <dbReference type="ChEBI" id="CHEBI:18420"/>
    </ligand>
</feature>
<dbReference type="NCBIfam" id="TIGR01509">
    <property type="entry name" value="HAD-SF-IA-v3"/>
    <property type="match status" value="1"/>
</dbReference>
<dbReference type="SFLD" id="SFLDG01129">
    <property type="entry name" value="C1.5:_HAD__Beta-PGM__Phosphata"/>
    <property type="match status" value="1"/>
</dbReference>
<feature type="site" description="Important for catalytic activity and assists the phosphoryl transfer reaction to Asp8 by balancing charge and orienting the reacting groups" evidence="5">
    <location>
        <position position="115"/>
    </location>
</feature>
<keyword evidence="4" id="KW-0479">Metal-binding</keyword>
<dbReference type="Proteomes" id="UP000276282">
    <property type="component" value="Unassembled WGS sequence"/>
</dbReference>
<gene>
    <name evidence="6" type="ORF">BC962_2480</name>
</gene>
<comment type="similarity">
    <text evidence="1">Belongs to the HAD-like hydrolase superfamily. CbbY/CbbZ/Gph/YieH family.</text>
</comment>
<accession>A0A495PKK3</accession>
<dbReference type="Pfam" id="PF00702">
    <property type="entry name" value="Hydrolase"/>
    <property type="match status" value="1"/>
</dbReference>
<evidence type="ECO:0000256" key="5">
    <source>
        <dbReference type="PIRSR" id="PIRSR610972-4"/>
    </source>
</evidence>
<dbReference type="AlphaFoldDB" id="A0A495PKK3"/>
<dbReference type="OrthoDB" id="9797743at2"/>
<keyword evidence="7" id="KW-1185">Reference proteome</keyword>
<dbReference type="InterPro" id="IPR023198">
    <property type="entry name" value="PGP-like_dom2"/>
</dbReference>
<dbReference type="NCBIfam" id="TIGR02009">
    <property type="entry name" value="PGMB-YQAB-SF"/>
    <property type="match status" value="1"/>
</dbReference>
<feature type="binding site" evidence="4">
    <location>
        <position position="12"/>
    </location>
    <ligand>
        <name>Mg(2+)</name>
        <dbReference type="ChEBI" id="CHEBI:18420"/>
    </ligand>
</feature>
<feature type="binding site" evidence="3">
    <location>
        <begin position="115"/>
        <end position="119"/>
    </location>
    <ligand>
        <name>substrate</name>
    </ligand>
</feature>
<organism evidence="6 7">
    <name type="scientific">Gillisia mitskevichiae</name>
    <dbReference type="NCBI Taxonomy" id="270921"/>
    <lineage>
        <taxon>Bacteria</taxon>
        <taxon>Pseudomonadati</taxon>
        <taxon>Bacteroidota</taxon>
        <taxon>Flavobacteriia</taxon>
        <taxon>Flavobacteriales</taxon>
        <taxon>Flavobacteriaceae</taxon>
        <taxon>Gillisia</taxon>
    </lineage>
</organism>
<dbReference type="PRINTS" id="PR00413">
    <property type="entry name" value="HADHALOGNASE"/>
</dbReference>
<dbReference type="PANTHER" id="PTHR18901">
    <property type="entry name" value="2-DEOXYGLUCOSE-6-PHOSPHATE PHOSPHATASE 2"/>
    <property type="match status" value="1"/>
</dbReference>
<feature type="site" description="Important for catalytic activity and assists the phosphoryl transfer reaction to Asp8 by balancing charge and orienting the reacting groups" evidence="5">
    <location>
        <position position="146"/>
    </location>
</feature>
<sequence>MSKIKGVIFDLDGVIVDTAKFHFLAWKKLANDLGFDFTELQNEELKGVSRVRSLEKILEWGNTSLSEDEFIKKMAVKNDNYLSYITNLTSKDILPGVSRIIDFLTEENIPISLGSASKNARPILKKTGLIEKFHAIVDGNDVSKAKPDPEVFLIAAEKIGVAKENCLVFEDSVAGVQAANIAGMMSIGIGEKDVLHEADHVFSSFEEIEIDFIKKLLTT</sequence>
<dbReference type="Gene3D" id="1.10.150.240">
    <property type="entry name" value="Putative phosphatase, domain 2"/>
    <property type="match status" value="1"/>
</dbReference>
<evidence type="ECO:0000256" key="4">
    <source>
        <dbReference type="PIRSR" id="PIRSR610972-3"/>
    </source>
</evidence>